<feature type="disulfide bond" evidence="6">
    <location>
        <begin position="74"/>
        <end position="83"/>
    </location>
</feature>
<keyword evidence="7" id="KW-0812">Transmembrane</keyword>
<evidence type="ECO:0000256" key="8">
    <source>
        <dbReference type="SAM" id="SignalP"/>
    </source>
</evidence>
<proteinExistence type="predicted"/>
<feature type="transmembrane region" description="Helical" evidence="7">
    <location>
        <begin position="407"/>
        <end position="429"/>
    </location>
</feature>
<keyword evidence="7" id="KW-0472">Membrane</keyword>
<dbReference type="Pfam" id="PF21700">
    <property type="entry name" value="EGF_DL_JAG"/>
    <property type="match status" value="1"/>
</dbReference>
<feature type="domain" description="EGF-like" evidence="9">
    <location>
        <begin position="126"/>
        <end position="162"/>
    </location>
</feature>
<keyword evidence="2 8" id="KW-0732">Signal</keyword>
<dbReference type="Proteomes" id="UP000515146">
    <property type="component" value="Unplaced"/>
</dbReference>
<feature type="domain" description="EGF-like" evidence="9">
    <location>
        <begin position="164"/>
        <end position="202"/>
    </location>
</feature>
<feature type="chain" id="PRO_5028372991" evidence="8">
    <location>
        <begin position="22"/>
        <end position="527"/>
    </location>
</feature>
<dbReference type="GO" id="GO:0048666">
    <property type="term" value="P:neuron development"/>
    <property type="evidence" value="ECO:0007669"/>
    <property type="project" value="UniProtKB-ARBA"/>
</dbReference>
<evidence type="ECO:0000313" key="10">
    <source>
        <dbReference type="Proteomes" id="UP000515146"/>
    </source>
</evidence>
<evidence type="ECO:0000256" key="4">
    <source>
        <dbReference type="ARBA" id="ARBA00023157"/>
    </source>
</evidence>
<name>A0A6P6Y5Q9_DERPT</name>
<feature type="disulfide bond" evidence="6">
    <location>
        <begin position="232"/>
        <end position="241"/>
    </location>
</feature>
<keyword evidence="7" id="KW-1133">Transmembrane helix</keyword>
<evidence type="ECO:0000256" key="5">
    <source>
        <dbReference type="ARBA" id="ARBA00023180"/>
    </source>
</evidence>
<keyword evidence="1 6" id="KW-0245">EGF-like domain</keyword>
<dbReference type="FunFam" id="2.10.25.10:FF:000109">
    <property type="entry name" value="Notch homolog 4, [Drosophila]"/>
    <property type="match status" value="1"/>
</dbReference>
<evidence type="ECO:0000256" key="6">
    <source>
        <dbReference type="PROSITE-ProRule" id="PRU00076"/>
    </source>
</evidence>
<dbReference type="CDD" id="cd00054">
    <property type="entry name" value="EGF_CA"/>
    <property type="match status" value="5"/>
</dbReference>
<dbReference type="GO" id="GO:0005112">
    <property type="term" value="F:Notch binding"/>
    <property type="evidence" value="ECO:0007669"/>
    <property type="project" value="TreeGrafter"/>
</dbReference>
<feature type="signal peptide" evidence="8">
    <location>
        <begin position="1"/>
        <end position="21"/>
    </location>
</feature>
<dbReference type="InParanoid" id="A0A6P6Y5Q9"/>
<feature type="disulfide bond" evidence="6">
    <location>
        <begin position="114"/>
        <end position="123"/>
    </location>
</feature>
<evidence type="ECO:0000256" key="7">
    <source>
        <dbReference type="SAM" id="Phobius"/>
    </source>
</evidence>
<evidence type="ECO:0000259" key="9">
    <source>
        <dbReference type="PROSITE" id="PS50026"/>
    </source>
</evidence>
<keyword evidence="4 6" id="KW-1015">Disulfide bond</keyword>
<dbReference type="FunFam" id="2.10.25.10:FF:000294">
    <property type="entry name" value="Delta-like protein"/>
    <property type="match status" value="1"/>
</dbReference>
<feature type="disulfide bond" evidence="6">
    <location>
        <begin position="152"/>
        <end position="161"/>
    </location>
</feature>
<dbReference type="PROSITE" id="PS50026">
    <property type="entry name" value="EGF_3"/>
    <property type="match status" value="5"/>
</dbReference>
<evidence type="ECO:0000256" key="2">
    <source>
        <dbReference type="ARBA" id="ARBA00022729"/>
    </source>
</evidence>
<organism evidence="10 11">
    <name type="scientific">Dermatophagoides pteronyssinus</name>
    <name type="common">European house dust mite</name>
    <dbReference type="NCBI Taxonomy" id="6956"/>
    <lineage>
        <taxon>Eukaryota</taxon>
        <taxon>Metazoa</taxon>
        <taxon>Ecdysozoa</taxon>
        <taxon>Arthropoda</taxon>
        <taxon>Chelicerata</taxon>
        <taxon>Arachnida</taxon>
        <taxon>Acari</taxon>
        <taxon>Acariformes</taxon>
        <taxon>Sarcoptiformes</taxon>
        <taxon>Astigmata</taxon>
        <taxon>Psoroptidia</taxon>
        <taxon>Analgoidea</taxon>
        <taxon>Pyroglyphidae</taxon>
        <taxon>Dermatophagoidinae</taxon>
        <taxon>Dermatophagoides</taxon>
    </lineage>
</organism>
<dbReference type="InterPro" id="IPR000742">
    <property type="entry name" value="EGF"/>
</dbReference>
<keyword evidence="5" id="KW-0325">Glycoprotein</keyword>
<dbReference type="SUPFAM" id="SSF57184">
    <property type="entry name" value="Growth factor receptor domain"/>
    <property type="match status" value="1"/>
</dbReference>
<dbReference type="Gene3D" id="2.10.25.10">
    <property type="entry name" value="Laminin"/>
    <property type="match status" value="6"/>
</dbReference>
<reference evidence="11" key="1">
    <citation type="submission" date="2025-08" db="UniProtKB">
        <authorList>
            <consortium name="RefSeq"/>
        </authorList>
    </citation>
    <scope>IDENTIFICATION</scope>
    <source>
        <strain evidence="11">Airmid</strain>
    </source>
</reference>
<evidence type="ECO:0000256" key="1">
    <source>
        <dbReference type="ARBA" id="ARBA00022536"/>
    </source>
</evidence>
<accession>A0A6P6Y5Q9</accession>
<dbReference type="FunFam" id="2.10.25.10:FF:000610">
    <property type="entry name" value="protein HEG homolog 1 isoform X1"/>
    <property type="match status" value="1"/>
</dbReference>
<dbReference type="Pfam" id="PF12661">
    <property type="entry name" value="hEGF"/>
    <property type="match status" value="1"/>
</dbReference>
<dbReference type="GO" id="GO:0000902">
    <property type="term" value="P:cell morphogenesis"/>
    <property type="evidence" value="ECO:0007669"/>
    <property type="project" value="UniProtKB-ARBA"/>
</dbReference>
<dbReference type="Pfam" id="PF00008">
    <property type="entry name" value="EGF"/>
    <property type="match status" value="3"/>
</dbReference>
<dbReference type="GO" id="GO:0005886">
    <property type="term" value="C:plasma membrane"/>
    <property type="evidence" value="ECO:0007669"/>
    <property type="project" value="UniProtKB-ARBA"/>
</dbReference>
<feature type="domain" description="EGF-like" evidence="9">
    <location>
        <begin position="46"/>
        <end position="84"/>
    </location>
</feature>
<dbReference type="PROSITE" id="PS00022">
    <property type="entry name" value="EGF_1"/>
    <property type="match status" value="5"/>
</dbReference>
<feature type="domain" description="EGF-like" evidence="9">
    <location>
        <begin position="86"/>
        <end position="124"/>
    </location>
</feature>
<dbReference type="PANTHER" id="PTHR12916">
    <property type="entry name" value="CYTOCHROME C OXIDASE POLYPEPTIDE VIC-2"/>
    <property type="match status" value="1"/>
</dbReference>
<dbReference type="SUPFAM" id="SSF57196">
    <property type="entry name" value="EGF/Laminin"/>
    <property type="match status" value="2"/>
</dbReference>
<evidence type="ECO:0000313" key="11">
    <source>
        <dbReference type="RefSeq" id="XP_027200822.1"/>
    </source>
</evidence>
<dbReference type="OrthoDB" id="283575at2759"/>
<dbReference type="InterPro" id="IPR000152">
    <property type="entry name" value="EGF-type_Asp/Asn_hydroxyl_site"/>
</dbReference>
<evidence type="ECO:0000256" key="3">
    <source>
        <dbReference type="ARBA" id="ARBA00022737"/>
    </source>
</evidence>
<dbReference type="AlphaFoldDB" id="A0A6P6Y5Q9"/>
<dbReference type="Pfam" id="PF07645">
    <property type="entry name" value="EGF_CA"/>
    <property type="match status" value="1"/>
</dbReference>
<keyword evidence="3" id="KW-0677">Repeat</keyword>
<keyword evidence="10" id="KW-1185">Reference proteome</keyword>
<gene>
    <name evidence="11" type="primary">LOC113794872</name>
</gene>
<dbReference type="SMART" id="SM00179">
    <property type="entry name" value="EGF_CA"/>
    <property type="match status" value="5"/>
</dbReference>
<dbReference type="KEGG" id="dpte:113794872"/>
<feature type="disulfide bond" evidence="6">
    <location>
        <begin position="192"/>
        <end position="201"/>
    </location>
</feature>
<dbReference type="GO" id="GO:0042063">
    <property type="term" value="P:gliogenesis"/>
    <property type="evidence" value="ECO:0007669"/>
    <property type="project" value="UniProtKB-ARBA"/>
</dbReference>
<dbReference type="PROSITE" id="PS00010">
    <property type="entry name" value="ASX_HYDROXYL"/>
    <property type="match status" value="3"/>
</dbReference>
<dbReference type="PANTHER" id="PTHR12916:SF4">
    <property type="entry name" value="UNINFLATABLE, ISOFORM C"/>
    <property type="match status" value="1"/>
</dbReference>
<dbReference type="InterPro" id="IPR013032">
    <property type="entry name" value="EGF-like_CS"/>
</dbReference>
<dbReference type="FunFam" id="2.10.25.10:FF:000230">
    <property type="entry name" value="Delta-like protein"/>
    <property type="match status" value="1"/>
</dbReference>
<dbReference type="InterPro" id="IPR049883">
    <property type="entry name" value="NOTCH1_EGF-like"/>
</dbReference>
<dbReference type="FunFam" id="2.10.25.10:FF:000038">
    <property type="entry name" value="Fibrillin 2"/>
    <property type="match status" value="1"/>
</dbReference>
<dbReference type="InterPro" id="IPR009030">
    <property type="entry name" value="Growth_fac_rcpt_cys_sf"/>
</dbReference>
<dbReference type="GO" id="GO:0007219">
    <property type="term" value="P:Notch signaling pathway"/>
    <property type="evidence" value="ECO:0007669"/>
    <property type="project" value="TreeGrafter"/>
</dbReference>
<feature type="disulfide bond" evidence="6">
    <location>
        <begin position="95"/>
        <end position="112"/>
    </location>
</feature>
<dbReference type="SMART" id="SM00181">
    <property type="entry name" value="EGF"/>
    <property type="match status" value="6"/>
</dbReference>
<dbReference type="PROSITE" id="PS01186">
    <property type="entry name" value="EGF_2"/>
    <property type="match status" value="5"/>
</dbReference>
<feature type="domain" description="EGF-like" evidence="9">
    <location>
        <begin position="204"/>
        <end position="242"/>
    </location>
</feature>
<protein>
    <submittedName>
        <fullName evidence="11">Protein jagged-1-like</fullName>
    </submittedName>
</protein>
<dbReference type="RefSeq" id="XP_027200822.1">
    <property type="nucleotide sequence ID" value="XM_027345021.1"/>
</dbReference>
<sequence length="527" mass="59465">MFSLCSCSQFFLLFSNQPTGCLHGYCVSPFQCICKQNWGGILCDQDLNYCGTHEPCLNDGRCENIAPDNYRCVCKKGFSGVNCQIVEDACATTPCLHDGTCITLTNGTDFQCVCRPGFFGKRCENDLNECSTQPCLNGATCHDLENNYRCTCPNGWTGNRCELDVDECSALLTPCIHSNACININGSYICVCKKGFEGLFCENEIDDCKHNQIQCQNGGFCIDLINDFRCVCSTGFIGPRCDRIDESVCESIPNHVWYLNETDCEKICLCRENFQVDCKCQQREEQEQESTNNQCNNLKSKRTNLSEIRIIFDSNVDPKQTCTTIQSIHSLLTIDSNLDSDSDDGNNEFCCQLRITDNNDDTTSTTGNEIIIKVNKQSKLAQYISRTLFPHILHVIVNMENIRQSDWTLVNLLLILIFTTIAVSGILSIKSYYRRRKHESDAENVVIHCIQNNLKISRQSPSPTMNIIRPPSSTTNQKLCNTFGGNNHQQQQTIDTFHRTKILPQSYCTKLTDLPVINNNNKLKMID</sequence>
<dbReference type="InterPro" id="IPR018097">
    <property type="entry name" value="EGF_Ca-bd_CS"/>
</dbReference>
<dbReference type="PRINTS" id="PR00010">
    <property type="entry name" value="EGFBLOOD"/>
</dbReference>
<dbReference type="PROSITE" id="PS01187">
    <property type="entry name" value="EGF_CA"/>
    <property type="match status" value="2"/>
</dbReference>
<dbReference type="InterPro" id="IPR001881">
    <property type="entry name" value="EGF-like_Ca-bd_dom"/>
</dbReference>
<dbReference type="GO" id="GO:0005509">
    <property type="term" value="F:calcium ion binding"/>
    <property type="evidence" value="ECO:0007669"/>
    <property type="project" value="InterPro"/>
</dbReference>
<comment type="caution">
    <text evidence="6">Lacks conserved residue(s) required for the propagation of feature annotation.</text>
</comment>